<evidence type="ECO:0000313" key="1">
    <source>
        <dbReference type="EMBL" id="ATB28478.1"/>
    </source>
</evidence>
<dbReference type="Proteomes" id="UP000217289">
    <property type="component" value="Chromosome"/>
</dbReference>
<reference evidence="1 2" key="1">
    <citation type="submission" date="2017-06" db="EMBL/GenBank/DDBJ databases">
        <authorList>
            <person name="Kim H.J."/>
            <person name="Triplett B.A."/>
        </authorList>
    </citation>
    <scope>NUCLEOTIDE SEQUENCE [LARGE SCALE GENOMIC DNA]</scope>
    <source>
        <strain evidence="1 2">DSM 14713</strain>
    </source>
</reference>
<dbReference type="OrthoDB" id="5519230at2"/>
<dbReference type="EMBL" id="CP022163">
    <property type="protein sequence ID" value="ATB28478.1"/>
    <property type="molecule type" value="Genomic_DNA"/>
</dbReference>
<dbReference type="KEGG" id="mbd:MEBOL_001925"/>
<dbReference type="PROSITE" id="PS51257">
    <property type="entry name" value="PROKAR_LIPOPROTEIN"/>
    <property type="match status" value="1"/>
</dbReference>
<proteinExistence type="predicted"/>
<keyword evidence="2" id="KW-1185">Reference proteome</keyword>
<protein>
    <recommendedName>
        <fullName evidence="3">Lipoprotein</fullName>
    </recommendedName>
</protein>
<dbReference type="RefSeq" id="WP_095977152.1">
    <property type="nucleotide sequence ID" value="NZ_CP022163.1"/>
</dbReference>
<sequence>MQTKSFVVSIMLVAGLLAGCGGIESDTEVGSASIGGESAEVSAQACNDCGWLFVRCMSRASTNEAAAQCEESRALCEETFCNQVRQASACSDTCDAKLNTCLRNGTVHLSICFDRHENCMQMCPIEE</sequence>
<evidence type="ECO:0000313" key="2">
    <source>
        <dbReference type="Proteomes" id="UP000217289"/>
    </source>
</evidence>
<dbReference type="AlphaFoldDB" id="A0A250IB92"/>
<evidence type="ECO:0008006" key="3">
    <source>
        <dbReference type="Google" id="ProtNLM"/>
    </source>
</evidence>
<name>A0A250IB92_9BACT</name>
<accession>A0A250IB92</accession>
<organism evidence="1 2">
    <name type="scientific">Melittangium boletus DSM 14713</name>
    <dbReference type="NCBI Taxonomy" id="1294270"/>
    <lineage>
        <taxon>Bacteria</taxon>
        <taxon>Pseudomonadati</taxon>
        <taxon>Myxococcota</taxon>
        <taxon>Myxococcia</taxon>
        <taxon>Myxococcales</taxon>
        <taxon>Cystobacterineae</taxon>
        <taxon>Archangiaceae</taxon>
        <taxon>Melittangium</taxon>
    </lineage>
</organism>
<gene>
    <name evidence="1" type="ORF">MEBOL_001925</name>
</gene>